<keyword evidence="8" id="KW-0472">Membrane</keyword>
<accession>A0A846N036</accession>
<dbReference type="PROSITE" id="PS51866">
    <property type="entry name" value="MOP"/>
    <property type="match status" value="1"/>
</dbReference>
<dbReference type="GO" id="GO:0005524">
    <property type="term" value="F:ATP binding"/>
    <property type="evidence" value="ECO:0007669"/>
    <property type="project" value="UniProtKB-KW"/>
</dbReference>
<protein>
    <submittedName>
        <fullName evidence="12">Molybdate transport system ATP-binding protein</fullName>
    </submittedName>
</protein>
<keyword evidence="1" id="KW-0813">Transport</keyword>
<keyword evidence="6 12" id="KW-0067">ATP-binding</keyword>
<dbReference type="GO" id="GO:0015098">
    <property type="term" value="F:molybdate ion transmembrane transporter activity"/>
    <property type="evidence" value="ECO:0007669"/>
    <property type="project" value="InterPro"/>
</dbReference>
<dbReference type="RefSeq" id="WP_167082728.1">
    <property type="nucleotide sequence ID" value="NZ_BAAADC010000001.1"/>
</dbReference>
<dbReference type="InterPro" id="IPR050334">
    <property type="entry name" value="Molybdenum_import_ModC"/>
</dbReference>
<dbReference type="InterPro" id="IPR003593">
    <property type="entry name" value="AAA+_ATPase"/>
</dbReference>
<evidence type="ECO:0000256" key="6">
    <source>
        <dbReference type="ARBA" id="ARBA00022840"/>
    </source>
</evidence>
<dbReference type="PROSITE" id="PS50893">
    <property type="entry name" value="ABC_TRANSPORTER_2"/>
    <property type="match status" value="1"/>
</dbReference>
<organism evidence="12 13">
    <name type="scientific">Rhizomicrobium palustre</name>
    <dbReference type="NCBI Taxonomy" id="189966"/>
    <lineage>
        <taxon>Bacteria</taxon>
        <taxon>Pseudomonadati</taxon>
        <taxon>Pseudomonadota</taxon>
        <taxon>Alphaproteobacteria</taxon>
        <taxon>Micropepsales</taxon>
        <taxon>Micropepsaceae</taxon>
        <taxon>Rhizomicrobium</taxon>
    </lineage>
</organism>
<dbReference type="GO" id="GO:0016887">
    <property type="term" value="F:ATP hydrolysis activity"/>
    <property type="evidence" value="ECO:0007669"/>
    <property type="project" value="InterPro"/>
</dbReference>
<dbReference type="GO" id="GO:0016020">
    <property type="term" value="C:membrane"/>
    <property type="evidence" value="ECO:0007669"/>
    <property type="project" value="InterPro"/>
</dbReference>
<keyword evidence="4" id="KW-0997">Cell inner membrane</keyword>
<evidence type="ECO:0000256" key="1">
    <source>
        <dbReference type="ARBA" id="ARBA00022448"/>
    </source>
</evidence>
<dbReference type="InterPro" id="IPR011868">
    <property type="entry name" value="ModC_ABC_ATP-bd"/>
</dbReference>
<evidence type="ECO:0000313" key="12">
    <source>
        <dbReference type="EMBL" id="NIK88560.1"/>
    </source>
</evidence>
<gene>
    <name evidence="12" type="ORF">FHS83_001878</name>
</gene>
<dbReference type="PROSITE" id="PS00211">
    <property type="entry name" value="ABC_TRANSPORTER_1"/>
    <property type="match status" value="1"/>
</dbReference>
<dbReference type="Pfam" id="PF03459">
    <property type="entry name" value="TOBE"/>
    <property type="match status" value="1"/>
</dbReference>
<dbReference type="EMBL" id="JAASRM010000001">
    <property type="protein sequence ID" value="NIK88560.1"/>
    <property type="molecule type" value="Genomic_DNA"/>
</dbReference>
<keyword evidence="13" id="KW-1185">Reference proteome</keyword>
<name>A0A846N036_9PROT</name>
<dbReference type="Proteomes" id="UP000570514">
    <property type="component" value="Unassembled WGS sequence"/>
</dbReference>
<evidence type="ECO:0000259" key="10">
    <source>
        <dbReference type="PROSITE" id="PS50893"/>
    </source>
</evidence>
<evidence type="ECO:0000256" key="3">
    <source>
        <dbReference type="ARBA" id="ARBA00022505"/>
    </source>
</evidence>
<dbReference type="NCBIfam" id="TIGR02142">
    <property type="entry name" value="modC_ABC"/>
    <property type="match status" value="1"/>
</dbReference>
<dbReference type="Gene3D" id="3.40.50.300">
    <property type="entry name" value="P-loop containing nucleotide triphosphate hydrolases"/>
    <property type="match status" value="1"/>
</dbReference>
<keyword evidence="3 9" id="KW-0500">Molybdenum</keyword>
<dbReference type="GO" id="GO:0140359">
    <property type="term" value="F:ABC-type transporter activity"/>
    <property type="evidence" value="ECO:0007669"/>
    <property type="project" value="InterPro"/>
</dbReference>
<dbReference type="PANTHER" id="PTHR43514">
    <property type="entry name" value="ABC TRANSPORTER I FAMILY MEMBER 10"/>
    <property type="match status" value="1"/>
</dbReference>
<dbReference type="InterPro" id="IPR003439">
    <property type="entry name" value="ABC_transporter-like_ATP-bd"/>
</dbReference>
<dbReference type="InterPro" id="IPR027417">
    <property type="entry name" value="P-loop_NTPase"/>
</dbReference>
<dbReference type="SMART" id="SM00382">
    <property type="entry name" value="AAA"/>
    <property type="match status" value="1"/>
</dbReference>
<evidence type="ECO:0000256" key="5">
    <source>
        <dbReference type="ARBA" id="ARBA00022741"/>
    </source>
</evidence>
<evidence type="ECO:0000256" key="2">
    <source>
        <dbReference type="ARBA" id="ARBA00022475"/>
    </source>
</evidence>
<comment type="caution">
    <text evidence="12">The sequence shown here is derived from an EMBL/GenBank/DDBJ whole genome shotgun (WGS) entry which is preliminary data.</text>
</comment>
<keyword evidence="5" id="KW-0547">Nucleotide-binding</keyword>
<keyword evidence="7" id="KW-1278">Translocase</keyword>
<evidence type="ECO:0000256" key="7">
    <source>
        <dbReference type="ARBA" id="ARBA00022967"/>
    </source>
</evidence>
<dbReference type="Gene3D" id="2.40.50.100">
    <property type="match status" value="1"/>
</dbReference>
<evidence type="ECO:0000256" key="9">
    <source>
        <dbReference type="PROSITE-ProRule" id="PRU01213"/>
    </source>
</evidence>
<proteinExistence type="predicted"/>
<dbReference type="Pfam" id="PF00005">
    <property type="entry name" value="ABC_tran"/>
    <property type="match status" value="1"/>
</dbReference>
<reference evidence="12 13" key="1">
    <citation type="submission" date="2020-03" db="EMBL/GenBank/DDBJ databases">
        <title>Genomic Encyclopedia of Type Strains, Phase IV (KMG-IV): sequencing the most valuable type-strain genomes for metagenomic binning, comparative biology and taxonomic classification.</title>
        <authorList>
            <person name="Goeker M."/>
        </authorList>
    </citation>
    <scope>NUCLEOTIDE SEQUENCE [LARGE SCALE GENOMIC DNA]</scope>
    <source>
        <strain evidence="12 13">DSM 19867</strain>
    </source>
</reference>
<dbReference type="InterPro" id="IPR004606">
    <property type="entry name" value="Mop_domain"/>
</dbReference>
<evidence type="ECO:0000256" key="8">
    <source>
        <dbReference type="ARBA" id="ARBA00023136"/>
    </source>
</evidence>
<dbReference type="PANTHER" id="PTHR43514:SF4">
    <property type="entry name" value="ABC TRANSPORTER I FAMILY MEMBER 10"/>
    <property type="match status" value="1"/>
</dbReference>
<dbReference type="InterPro" id="IPR017871">
    <property type="entry name" value="ABC_transporter-like_CS"/>
</dbReference>
<dbReference type="SUPFAM" id="SSF50331">
    <property type="entry name" value="MOP-like"/>
    <property type="match status" value="1"/>
</dbReference>
<dbReference type="InterPro" id="IPR008995">
    <property type="entry name" value="Mo/tungstate-bd_C_term_dom"/>
</dbReference>
<feature type="domain" description="ABC transporter" evidence="10">
    <location>
        <begin position="1"/>
        <end position="232"/>
    </location>
</feature>
<dbReference type="InterPro" id="IPR005116">
    <property type="entry name" value="Transp-assoc_OB_typ1"/>
</dbReference>
<keyword evidence="2" id="KW-1003">Cell membrane</keyword>
<dbReference type="AlphaFoldDB" id="A0A846N036"/>
<sequence length="353" mass="37566">MSLEVSLKQRLGAFCLDIEFSTKGQVTALFGPSGAGKSSVVAAIAGLSRPSAGRIAVGGRVLFEAGKSFVPPEARRIAVVFQDARLFPHMSVEDNLRFGWRRAAQKADEAAIADVIALLGLEHLLSRRPRGLSGGEKSRVALGRALLAAPDMLLLDEPLAALDQARREEILPYLEKLARQMRLPMLLVTHQVEEVARLADEIVVLDQGCVVAQGPVFELLTDIGAVAGVQPLGAVFEAAIAAHQADGLTRLSFAGGILYVPGLSQPTGTRLRVRLRAEDIMLALSEPSGISANNVLTCTLGDIRSVGDHADVQLHAGPTQLVARITEASRARLKLEKGMQVYAVVKAVTVARS</sequence>
<feature type="domain" description="Mop" evidence="11">
    <location>
        <begin position="289"/>
        <end position="353"/>
    </location>
</feature>
<evidence type="ECO:0000313" key="13">
    <source>
        <dbReference type="Proteomes" id="UP000570514"/>
    </source>
</evidence>
<evidence type="ECO:0000259" key="11">
    <source>
        <dbReference type="PROSITE" id="PS51866"/>
    </source>
</evidence>
<evidence type="ECO:0000256" key="4">
    <source>
        <dbReference type="ARBA" id="ARBA00022519"/>
    </source>
</evidence>
<dbReference type="SUPFAM" id="SSF52540">
    <property type="entry name" value="P-loop containing nucleoside triphosphate hydrolases"/>
    <property type="match status" value="1"/>
</dbReference>